<keyword evidence="3 5" id="KW-1133">Transmembrane helix</keyword>
<dbReference type="SUPFAM" id="SSF103473">
    <property type="entry name" value="MFS general substrate transporter"/>
    <property type="match status" value="1"/>
</dbReference>
<keyword evidence="8" id="KW-1185">Reference proteome</keyword>
<evidence type="ECO:0000256" key="5">
    <source>
        <dbReference type="SAM" id="Phobius"/>
    </source>
</evidence>
<dbReference type="OrthoDB" id="2985014at2759"/>
<dbReference type="InterPro" id="IPR020846">
    <property type="entry name" value="MFS_dom"/>
</dbReference>
<dbReference type="Gene3D" id="1.20.1250.20">
    <property type="entry name" value="MFS general substrate transporter like domains"/>
    <property type="match status" value="1"/>
</dbReference>
<evidence type="ECO:0000256" key="4">
    <source>
        <dbReference type="ARBA" id="ARBA00023136"/>
    </source>
</evidence>
<comment type="subcellular location">
    <subcellularLocation>
        <location evidence="1">Membrane</location>
        <topology evidence="1">Multi-pass membrane protein</topology>
    </subcellularLocation>
</comment>
<dbReference type="GO" id="GO:0022857">
    <property type="term" value="F:transmembrane transporter activity"/>
    <property type="evidence" value="ECO:0007669"/>
    <property type="project" value="InterPro"/>
</dbReference>
<feature type="domain" description="Major facilitator superfamily (MFS) profile" evidence="6">
    <location>
        <begin position="1"/>
        <end position="282"/>
    </location>
</feature>
<organism evidence="7">
    <name type="scientific">Oikopleura dioica</name>
    <name type="common">Tunicate</name>
    <dbReference type="NCBI Taxonomy" id="34765"/>
    <lineage>
        <taxon>Eukaryota</taxon>
        <taxon>Metazoa</taxon>
        <taxon>Chordata</taxon>
        <taxon>Tunicata</taxon>
        <taxon>Appendicularia</taxon>
        <taxon>Copelata</taxon>
        <taxon>Oikopleuridae</taxon>
        <taxon>Oikopleura</taxon>
    </lineage>
</organism>
<dbReference type="AlphaFoldDB" id="E4XKK6"/>
<evidence type="ECO:0000256" key="3">
    <source>
        <dbReference type="ARBA" id="ARBA00022989"/>
    </source>
</evidence>
<accession>E4XKK6</accession>
<feature type="transmembrane region" description="Helical" evidence="5">
    <location>
        <begin position="191"/>
        <end position="210"/>
    </location>
</feature>
<gene>
    <name evidence="7" type="ORF">GSOID_T00014218001</name>
</gene>
<feature type="transmembrane region" description="Helical" evidence="5">
    <location>
        <begin position="260"/>
        <end position="278"/>
    </location>
</feature>
<sequence>MIPFTGAGLGSVTTLVTGGIIAKHYGWEGLFYLPALLSFIWALIWCYFVYDTPAQHPRITKEELMLLPKSEEKIQKSKSIPFRQILASKEIWAFILAQIGANYQFFMVTTLFPQLMKNLLGFDGSLAGLISGLSILLHIIAILLLAVICDWLATKFGLLKIRKIYIFLGFFVMPLTLALAHKNIIGCSSSLAFLALSLTTTMMAFQAVSVKSNPNDLAPTLAGVINGMANMIANTTGFWGPAIAGIFFDRFGHSEISYNYLFLIGVFINYITGTCFIVRKIRIVR</sequence>
<proteinExistence type="predicted"/>
<keyword evidence="2 5" id="KW-0812">Transmembrane</keyword>
<dbReference type="GO" id="GO:0006820">
    <property type="term" value="P:monoatomic anion transport"/>
    <property type="evidence" value="ECO:0007669"/>
    <property type="project" value="TreeGrafter"/>
</dbReference>
<evidence type="ECO:0000313" key="7">
    <source>
        <dbReference type="EMBL" id="CBY10709.1"/>
    </source>
</evidence>
<evidence type="ECO:0000256" key="2">
    <source>
        <dbReference type="ARBA" id="ARBA00022692"/>
    </source>
</evidence>
<feature type="transmembrane region" description="Helical" evidence="5">
    <location>
        <begin position="164"/>
        <end position="185"/>
    </location>
</feature>
<feature type="transmembrane region" description="Helical" evidence="5">
    <location>
        <begin position="231"/>
        <end position="248"/>
    </location>
</feature>
<dbReference type="PANTHER" id="PTHR11662">
    <property type="entry name" value="SOLUTE CARRIER FAMILY 17"/>
    <property type="match status" value="1"/>
</dbReference>
<feature type="transmembrane region" description="Helical" evidence="5">
    <location>
        <begin position="124"/>
        <end position="152"/>
    </location>
</feature>
<dbReference type="InParanoid" id="E4XKK6"/>
<dbReference type="EMBL" id="FN653065">
    <property type="protein sequence ID" value="CBY10709.1"/>
    <property type="molecule type" value="Genomic_DNA"/>
</dbReference>
<evidence type="ECO:0000256" key="1">
    <source>
        <dbReference type="ARBA" id="ARBA00004141"/>
    </source>
</evidence>
<dbReference type="PANTHER" id="PTHR11662:SF399">
    <property type="entry name" value="FI19708P1-RELATED"/>
    <property type="match status" value="1"/>
</dbReference>
<reference evidence="7" key="1">
    <citation type="journal article" date="2010" name="Science">
        <title>Plasticity of animal genome architecture unmasked by rapid evolution of a pelagic tunicate.</title>
        <authorList>
            <person name="Denoeud F."/>
            <person name="Henriet S."/>
            <person name="Mungpakdee S."/>
            <person name="Aury J.M."/>
            <person name="Da Silva C."/>
            <person name="Brinkmann H."/>
            <person name="Mikhaleva J."/>
            <person name="Olsen L.C."/>
            <person name="Jubin C."/>
            <person name="Canestro C."/>
            <person name="Bouquet J.M."/>
            <person name="Danks G."/>
            <person name="Poulain J."/>
            <person name="Campsteijn C."/>
            <person name="Adamski M."/>
            <person name="Cross I."/>
            <person name="Yadetie F."/>
            <person name="Muffato M."/>
            <person name="Louis A."/>
            <person name="Butcher S."/>
            <person name="Tsagkogeorga G."/>
            <person name="Konrad A."/>
            <person name="Singh S."/>
            <person name="Jensen M.F."/>
            <person name="Cong E.H."/>
            <person name="Eikeseth-Otteraa H."/>
            <person name="Noel B."/>
            <person name="Anthouard V."/>
            <person name="Porcel B.M."/>
            <person name="Kachouri-Lafond R."/>
            <person name="Nishino A."/>
            <person name="Ugolini M."/>
            <person name="Chourrout P."/>
            <person name="Nishida H."/>
            <person name="Aasland R."/>
            <person name="Huzurbazar S."/>
            <person name="Westhof E."/>
            <person name="Delsuc F."/>
            <person name="Lehrach H."/>
            <person name="Reinhardt R."/>
            <person name="Weissenbach J."/>
            <person name="Roy S.W."/>
            <person name="Artiguenave F."/>
            <person name="Postlethwait J.H."/>
            <person name="Manak J.R."/>
            <person name="Thompson E.M."/>
            <person name="Jaillon O."/>
            <person name="Du Pasquier L."/>
            <person name="Boudinot P."/>
            <person name="Liberles D.A."/>
            <person name="Volff J.N."/>
            <person name="Philippe H."/>
            <person name="Lenhard B."/>
            <person name="Roest Crollius H."/>
            <person name="Wincker P."/>
            <person name="Chourrout D."/>
        </authorList>
    </citation>
    <scope>NUCLEOTIDE SEQUENCE [LARGE SCALE GENOMIC DNA]</scope>
</reference>
<feature type="transmembrane region" description="Helical" evidence="5">
    <location>
        <begin position="32"/>
        <end position="50"/>
    </location>
</feature>
<feature type="transmembrane region" description="Helical" evidence="5">
    <location>
        <begin position="91"/>
        <end position="112"/>
    </location>
</feature>
<dbReference type="InterPro" id="IPR036259">
    <property type="entry name" value="MFS_trans_sf"/>
</dbReference>
<evidence type="ECO:0000259" key="6">
    <source>
        <dbReference type="PROSITE" id="PS50850"/>
    </source>
</evidence>
<dbReference type="PROSITE" id="PS50850">
    <property type="entry name" value="MFS"/>
    <property type="match status" value="1"/>
</dbReference>
<evidence type="ECO:0000313" key="8">
    <source>
        <dbReference type="Proteomes" id="UP000001307"/>
    </source>
</evidence>
<keyword evidence="4 5" id="KW-0472">Membrane</keyword>
<protein>
    <recommendedName>
        <fullName evidence="6">Major facilitator superfamily (MFS) profile domain-containing protein</fullName>
    </recommendedName>
</protein>
<dbReference type="Proteomes" id="UP000001307">
    <property type="component" value="Unassembled WGS sequence"/>
</dbReference>
<dbReference type="InterPro" id="IPR050382">
    <property type="entry name" value="MFS_Na/Anion_cotransporter"/>
</dbReference>
<dbReference type="GO" id="GO:0016020">
    <property type="term" value="C:membrane"/>
    <property type="evidence" value="ECO:0007669"/>
    <property type="project" value="UniProtKB-SubCell"/>
</dbReference>
<dbReference type="Pfam" id="PF07690">
    <property type="entry name" value="MFS_1"/>
    <property type="match status" value="1"/>
</dbReference>
<dbReference type="InterPro" id="IPR011701">
    <property type="entry name" value="MFS"/>
</dbReference>
<name>E4XKK6_OIKDI</name>